<dbReference type="SUPFAM" id="SSF52266">
    <property type="entry name" value="SGNH hydrolase"/>
    <property type="match status" value="1"/>
</dbReference>
<sequence>MAGLKILCFGDSLTSGYFCFGVGEQPYAEALGQRLRAALPAQLQPAILNVAGEPGALARQFSLRMQVLALTVPECQSQSRTATNTRNELNRLILQHKEPNFYAFDLNAHIPYHSLSPEDVEKYWDDGLHLSEEGYNWMGGHIADAFIPLAQAHAAPTATAAAAVPAPKPERRRKARGPKVYGDEASVEEEDGDPKKLTKGTKPDAHL</sequence>
<comment type="caution">
    <text evidence="2">The sequence shown here is derived from an EMBL/GenBank/DDBJ whole genome shotgun (WGS) entry which is preliminary data.</text>
</comment>
<evidence type="ECO:0000256" key="1">
    <source>
        <dbReference type="SAM" id="MobiDB-lite"/>
    </source>
</evidence>
<accession>A0A9P1MC82</accession>
<keyword evidence="3" id="KW-1185">Reference proteome</keyword>
<dbReference type="Gene3D" id="3.40.50.1110">
    <property type="entry name" value="SGNH hydrolase"/>
    <property type="match status" value="1"/>
</dbReference>
<protein>
    <recommendedName>
        <fullName evidence="4">SGNH hydrolase-type esterase domain-containing protein</fullName>
    </recommendedName>
</protein>
<gene>
    <name evidence="2" type="ORF">PPNO1_LOCUS6041</name>
</gene>
<organism evidence="2 3">
    <name type="scientific">Parascedosporium putredinis</name>
    <dbReference type="NCBI Taxonomy" id="1442378"/>
    <lineage>
        <taxon>Eukaryota</taxon>
        <taxon>Fungi</taxon>
        <taxon>Dikarya</taxon>
        <taxon>Ascomycota</taxon>
        <taxon>Pezizomycotina</taxon>
        <taxon>Sordariomycetes</taxon>
        <taxon>Hypocreomycetidae</taxon>
        <taxon>Microascales</taxon>
        <taxon>Microascaceae</taxon>
        <taxon>Parascedosporium</taxon>
    </lineage>
</organism>
<feature type="compositionally biased region" description="Basic and acidic residues" evidence="1">
    <location>
        <begin position="193"/>
        <end position="207"/>
    </location>
</feature>
<proteinExistence type="predicted"/>
<feature type="region of interest" description="Disordered" evidence="1">
    <location>
        <begin position="160"/>
        <end position="207"/>
    </location>
</feature>
<name>A0A9P1MC82_9PEZI</name>
<dbReference type="Proteomes" id="UP000838763">
    <property type="component" value="Unassembled WGS sequence"/>
</dbReference>
<dbReference type="InterPro" id="IPR036514">
    <property type="entry name" value="SGNH_hydro_sf"/>
</dbReference>
<dbReference type="OrthoDB" id="408760at2759"/>
<evidence type="ECO:0008006" key="4">
    <source>
        <dbReference type="Google" id="ProtNLM"/>
    </source>
</evidence>
<evidence type="ECO:0000313" key="3">
    <source>
        <dbReference type="Proteomes" id="UP000838763"/>
    </source>
</evidence>
<evidence type="ECO:0000313" key="2">
    <source>
        <dbReference type="EMBL" id="CAI4216386.1"/>
    </source>
</evidence>
<dbReference type="CDD" id="cd00229">
    <property type="entry name" value="SGNH_hydrolase"/>
    <property type="match status" value="1"/>
</dbReference>
<dbReference type="EMBL" id="CALLCH030000015">
    <property type="protein sequence ID" value="CAI4216386.1"/>
    <property type="molecule type" value="Genomic_DNA"/>
</dbReference>
<reference evidence="2" key="1">
    <citation type="submission" date="2022-11" db="EMBL/GenBank/DDBJ databases">
        <authorList>
            <person name="Scott C."/>
            <person name="Bruce N."/>
        </authorList>
    </citation>
    <scope>NUCLEOTIDE SEQUENCE</scope>
</reference>
<dbReference type="AlphaFoldDB" id="A0A9P1MC82"/>